<evidence type="ECO:0000313" key="5">
    <source>
        <dbReference type="Proteomes" id="UP000006875"/>
    </source>
</evidence>
<evidence type="ECO:0000256" key="2">
    <source>
        <dbReference type="ARBA" id="ARBA00023043"/>
    </source>
</evidence>
<dbReference type="PANTHER" id="PTHR24198:SF165">
    <property type="entry name" value="ANKYRIN REPEAT-CONTAINING PROTEIN-RELATED"/>
    <property type="match status" value="1"/>
</dbReference>
<organism evidence="4 5">
    <name type="scientific">Ilyobacter polytropus (strain ATCC 51220 / DSM 2926 / LMG 16218 / CuHBu1)</name>
    <dbReference type="NCBI Taxonomy" id="572544"/>
    <lineage>
        <taxon>Bacteria</taxon>
        <taxon>Fusobacteriati</taxon>
        <taxon>Fusobacteriota</taxon>
        <taxon>Fusobacteriia</taxon>
        <taxon>Fusobacteriales</taxon>
        <taxon>Fusobacteriaceae</taxon>
        <taxon>Ilyobacter</taxon>
    </lineage>
</organism>
<protein>
    <submittedName>
        <fullName evidence="4">Ankyrin</fullName>
    </submittedName>
</protein>
<dbReference type="SMART" id="SM00248">
    <property type="entry name" value="ANK"/>
    <property type="match status" value="3"/>
</dbReference>
<dbReference type="AlphaFoldDB" id="E3H616"/>
<accession>E3H616</accession>
<dbReference type="PROSITE" id="PS50088">
    <property type="entry name" value="ANK_REPEAT"/>
    <property type="match status" value="2"/>
</dbReference>
<reference evidence="4 5" key="1">
    <citation type="journal article" date="2010" name="Stand. Genomic Sci.">
        <title>Complete genome sequence of Ilyobacter polytropus type strain (CuHbu1).</title>
        <authorList>
            <person name="Sikorski J."/>
            <person name="Chertkov O."/>
            <person name="Lapidus A."/>
            <person name="Nolan M."/>
            <person name="Lucas S."/>
            <person name="Del Rio T.G."/>
            <person name="Tice H."/>
            <person name="Cheng J.F."/>
            <person name="Tapia R."/>
            <person name="Han C."/>
            <person name="Goodwin L."/>
            <person name="Pitluck S."/>
            <person name="Liolios K."/>
            <person name="Ivanova N."/>
            <person name="Mavromatis K."/>
            <person name="Mikhailova N."/>
            <person name="Pati A."/>
            <person name="Chen A."/>
            <person name="Palaniappan K."/>
            <person name="Land M."/>
            <person name="Hauser L."/>
            <person name="Chang Y.J."/>
            <person name="Jeffries C.D."/>
            <person name="Brambilla E."/>
            <person name="Yasawong M."/>
            <person name="Rohde M."/>
            <person name="Pukall R."/>
            <person name="Spring S."/>
            <person name="Goker M."/>
            <person name="Woyke T."/>
            <person name="Bristow J."/>
            <person name="Eisen J.A."/>
            <person name="Markowitz V."/>
            <person name="Hugenholtz P."/>
            <person name="Kyrpides N.C."/>
            <person name="Klenk H.P."/>
        </authorList>
    </citation>
    <scope>NUCLEOTIDE SEQUENCE [LARGE SCALE GENOMIC DNA]</scope>
    <source>
        <strain evidence="5">ATCC 51220 / DSM 2926 / LMG 16218 / CuHBu1</strain>
    </source>
</reference>
<evidence type="ECO:0000256" key="3">
    <source>
        <dbReference type="PROSITE-ProRule" id="PRU00023"/>
    </source>
</evidence>
<dbReference type="PANTHER" id="PTHR24198">
    <property type="entry name" value="ANKYRIN REPEAT AND PROTEIN KINASE DOMAIN-CONTAINING PROTEIN"/>
    <property type="match status" value="1"/>
</dbReference>
<dbReference type="Proteomes" id="UP000006875">
    <property type="component" value="Chromosome"/>
</dbReference>
<dbReference type="Gene3D" id="1.25.40.20">
    <property type="entry name" value="Ankyrin repeat-containing domain"/>
    <property type="match status" value="1"/>
</dbReference>
<dbReference type="Pfam" id="PF13637">
    <property type="entry name" value="Ank_4"/>
    <property type="match status" value="1"/>
</dbReference>
<evidence type="ECO:0000313" key="4">
    <source>
        <dbReference type="EMBL" id="ADO82306.1"/>
    </source>
</evidence>
<dbReference type="STRING" id="572544.Ilyop_0518"/>
<dbReference type="eggNOG" id="COG0666">
    <property type="taxonomic scope" value="Bacteria"/>
</dbReference>
<dbReference type="HOGENOM" id="CLU_1862473_0_0_0"/>
<dbReference type="SUPFAM" id="SSF48403">
    <property type="entry name" value="Ankyrin repeat"/>
    <property type="match status" value="1"/>
</dbReference>
<feature type="repeat" description="ANK" evidence="3">
    <location>
        <begin position="63"/>
        <end position="95"/>
    </location>
</feature>
<dbReference type="InterPro" id="IPR036770">
    <property type="entry name" value="Ankyrin_rpt-contain_sf"/>
</dbReference>
<keyword evidence="2 3" id="KW-0040">ANK repeat</keyword>
<name>E3H616_ILYPC</name>
<dbReference type="PROSITE" id="PS50297">
    <property type="entry name" value="ANK_REP_REGION"/>
    <property type="match status" value="2"/>
</dbReference>
<dbReference type="KEGG" id="ipo:Ilyop_0518"/>
<proteinExistence type="predicted"/>
<sequence length="137" mass="15956">MELLNYLKEENAELFKENLHVDLIDEKDENGYTFLHHAVTKGNYEIADFLVYNGVDVNIRDKNGNTPVHLAAEFNEKEIFSLLLEYGGDLKIKNNNQRTPEQVARMNKSSAILKLLKNYSEDYGYCEKMHAPKKWDE</sequence>
<keyword evidence="5" id="KW-1185">Reference proteome</keyword>
<dbReference type="InterPro" id="IPR002110">
    <property type="entry name" value="Ankyrin_rpt"/>
</dbReference>
<gene>
    <name evidence="4" type="ordered locus">Ilyop_0518</name>
</gene>
<keyword evidence="1" id="KW-0677">Repeat</keyword>
<feature type="repeat" description="ANK" evidence="3">
    <location>
        <begin position="30"/>
        <end position="62"/>
    </location>
</feature>
<evidence type="ECO:0000256" key="1">
    <source>
        <dbReference type="ARBA" id="ARBA00022737"/>
    </source>
</evidence>
<dbReference type="EMBL" id="CP002281">
    <property type="protein sequence ID" value="ADO82306.1"/>
    <property type="molecule type" value="Genomic_DNA"/>
</dbReference>